<gene>
    <name evidence="2" type="ORF">NM686_005195</name>
</gene>
<sequence length="142" mass="16586">MYMIVKNLPKSINIDELADGLQSLLKGGLFHKKGQIKAIKMIALVNKERRIIERHALVRLCSESARLRLIKAFNGSEYKKHLQIGDDSSNCPKELTASNFVVRSWRNDRRQSSEVESRKRNHRQQERRRPDLSVYPLLEKTF</sequence>
<evidence type="ECO:0000313" key="2">
    <source>
        <dbReference type="EMBL" id="WAR45914.1"/>
    </source>
</evidence>
<reference evidence="2" key="1">
    <citation type="submission" date="2022-11" db="EMBL/GenBank/DDBJ databases">
        <title>Methylomonas rapida sp. nov., Carotenoid-Producing Obligate Methanotrophs with High Growth Characteristics and Biotechnological Potential.</title>
        <authorList>
            <person name="Tikhonova E.N."/>
            <person name="Suleimanov R.Z."/>
            <person name="Miroshnikov K."/>
            <person name="Oshkin I.Y."/>
            <person name="Belova S.E."/>
            <person name="Danilova O.V."/>
            <person name="Ashikhmin A."/>
            <person name="Konopkin A."/>
            <person name="But S.Y."/>
            <person name="Khmelenina V.N."/>
            <person name="Kuznetsov N."/>
            <person name="Pimenov N.V."/>
            <person name="Dedysh S.N."/>
        </authorList>
    </citation>
    <scope>NUCLEOTIDE SEQUENCE</scope>
    <source>
        <strain evidence="2">MP1</strain>
    </source>
</reference>
<name>A0ABY7GN30_9GAMM</name>
<feature type="region of interest" description="Disordered" evidence="1">
    <location>
        <begin position="107"/>
        <end position="130"/>
    </location>
</feature>
<dbReference type="CDD" id="cd00590">
    <property type="entry name" value="RRM_SF"/>
    <property type="match status" value="1"/>
</dbReference>
<protein>
    <submittedName>
        <fullName evidence="2">RNA-binding protein</fullName>
    </submittedName>
</protein>
<dbReference type="EMBL" id="CP113517">
    <property type="protein sequence ID" value="WAR45914.1"/>
    <property type="molecule type" value="Genomic_DNA"/>
</dbReference>
<dbReference type="Proteomes" id="UP001162780">
    <property type="component" value="Chromosome"/>
</dbReference>
<evidence type="ECO:0000313" key="3">
    <source>
        <dbReference type="Proteomes" id="UP001162780"/>
    </source>
</evidence>
<keyword evidence="3" id="KW-1185">Reference proteome</keyword>
<evidence type="ECO:0000256" key="1">
    <source>
        <dbReference type="SAM" id="MobiDB-lite"/>
    </source>
</evidence>
<dbReference type="RefSeq" id="WP_255186821.1">
    <property type="nucleotide sequence ID" value="NZ_CP113517.1"/>
</dbReference>
<organism evidence="2 3">
    <name type="scientific">Methylomonas rapida</name>
    <dbReference type="NCBI Taxonomy" id="2963939"/>
    <lineage>
        <taxon>Bacteria</taxon>
        <taxon>Pseudomonadati</taxon>
        <taxon>Pseudomonadota</taxon>
        <taxon>Gammaproteobacteria</taxon>
        <taxon>Methylococcales</taxon>
        <taxon>Methylococcaceae</taxon>
        <taxon>Methylomonas</taxon>
    </lineage>
</organism>
<accession>A0ABY7GN30</accession>
<proteinExistence type="predicted"/>